<feature type="region of interest" description="Disordered" evidence="1">
    <location>
        <begin position="1"/>
        <end position="41"/>
    </location>
</feature>
<proteinExistence type="predicted"/>
<organism evidence="2 3">
    <name type="scientific">Hyaloperonospora brassicae</name>
    <name type="common">Brassica downy mildew</name>
    <name type="synonym">Peronospora brassicae</name>
    <dbReference type="NCBI Taxonomy" id="162125"/>
    <lineage>
        <taxon>Eukaryota</taxon>
        <taxon>Sar</taxon>
        <taxon>Stramenopiles</taxon>
        <taxon>Oomycota</taxon>
        <taxon>Peronosporomycetes</taxon>
        <taxon>Peronosporales</taxon>
        <taxon>Peronosporaceae</taxon>
        <taxon>Hyaloperonospora</taxon>
    </lineage>
</organism>
<evidence type="ECO:0000256" key="1">
    <source>
        <dbReference type="SAM" id="MobiDB-lite"/>
    </source>
</evidence>
<feature type="region of interest" description="Disordered" evidence="1">
    <location>
        <begin position="74"/>
        <end position="108"/>
    </location>
</feature>
<protein>
    <submittedName>
        <fullName evidence="2">Uncharacterized protein</fullName>
    </submittedName>
</protein>
<sequence length="108" mass="12072">MFEPYRPSKTLHGAGTQERRVPPSPSPEAGMQERRVPTSPSFDLALEASRMEPILSHDEIQRLLERARKMAETTHRVQVARTQATSSIPGYMPGSIAAQNRGRFGRSK</sequence>
<evidence type="ECO:0000313" key="3">
    <source>
        <dbReference type="Proteomes" id="UP001162031"/>
    </source>
</evidence>
<name>A0AAV0TKC5_HYABA</name>
<comment type="caution">
    <text evidence="2">The sequence shown here is derived from an EMBL/GenBank/DDBJ whole genome shotgun (WGS) entry which is preliminary data.</text>
</comment>
<dbReference type="EMBL" id="CANTFL010000360">
    <property type="protein sequence ID" value="CAI5721063.1"/>
    <property type="molecule type" value="Genomic_DNA"/>
</dbReference>
<dbReference type="AlphaFoldDB" id="A0AAV0TKC5"/>
<accession>A0AAV0TKC5</accession>
<dbReference type="Proteomes" id="UP001162031">
    <property type="component" value="Unassembled WGS sequence"/>
</dbReference>
<reference evidence="2" key="1">
    <citation type="submission" date="2022-12" db="EMBL/GenBank/DDBJ databases">
        <authorList>
            <person name="Webb A."/>
        </authorList>
    </citation>
    <scope>NUCLEOTIDE SEQUENCE</scope>
    <source>
        <strain evidence="2">Hp1</strain>
    </source>
</reference>
<keyword evidence="3" id="KW-1185">Reference proteome</keyword>
<gene>
    <name evidence="2" type="ORF">HBR001_LOCUS2533</name>
</gene>
<evidence type="ECO:0000313" key="2">
    <source>
        <dbReference type="EMBL" id="CAI5721063.1"/>
    </source>
</evidence>